<gene>
    <name evidence="2" type="ORF">PR048_015784</name>
</gene>
<organism evidence="2 3">
    <name type="scientific">Dryococelus australis</name>
    <dbReference type="NCBI Taxonomy" id="614101"/>
    <lineage>
        <taxon>Eukaryota</taxon>
        <taxon>Metazoa</taxon>
        <taxon>Ecdysozoa</taxon>
        <taxon>Arthropoda</taxon>
        <taxon>Hexapoda</taxon>
        <taxon>Insecta</taxon>
        <taxon>Pterygota</taxon>
        <taxon>Neoptera</taxon>
        <taxon>Polyneoptera</taxon>
        <taxon>Phasmatodea</taxon>
        <taxon>Verophasmatodea</taxon>
        <taxon>Anareolatae</taxon>
        <taxon>Phasmatidae</taxon>
        <taxon>Eurycanthinae</taxon>
        <taxon>Dryococelus</taxon>
    </lineage>
</organism>
<proteinExistence type="predicted"/>
<accession>A0ABQ9HI77</accession>
<name>A0ABQ9HI77_9NEOP</name>
<feature type="region of interest" description="Disordered" evidence="1">
    <location>
        <begin position="421"/>
        <end position="473"/>
    </location>
</feature>
<evidence type="ECO:0000313" key="3">
    <source>
        <dbReference type="Proteomes" id="UP001159363"/>
    </source>
</evidence>
<feature type="region of interest" description="Disordered" evidence="1">
    <location>
        <begin position="503"/>
        <end position="543"/>
    </location>
</feature>
<evidence type="ECO:0000313" key="2">
    <source>
        <dbReference type="EMBL" id="KAJ8883929.1"/>
    </source>
</evidence>
<sequence>MLPEADSRRRLTTTGHTHLHMFLVRCPDDKILAPTVMLKTRWPAGFLRDLPFLPPLHSCAAPHAPSFLIDVKSRPNIFTHSLTIKQCQNLTLRRLIGATLWLFVRPARRIMLLQGMWGIPESTIDLCKTRRTRIEKKNSLTKWDGGGLDDERVGSWFTHKTYCTYWFWGVFAAEARAGGILTCRAALTSWGHRIAHLSAGKRIPGPPMPSYQPHLPLPLRLWLRRIVSHLLIWGSGATVAGAPASHPSDPRSILGGFTPGFTHVGIVLDDAACRRVFSGISRFPRPCISMLLHMHLTSPSSNLKDSMLRAAKISPLFTLELTHLDHITSAPSGGDIPYAELSHKKSRFVPNLVRINLRLDSHIRQSSVRPAVIRQSFSPECRQNPVAHPSVDRKKVALRLVEDRVTDGRTDDWRMRRTIVSPASAKSAQDISTSSPTKRCPGYKLRTPRLTRADCRRPRTQQRPHDGRRPGRTLVVHAGHVAGCLSSRGWPIHDGAISPAAEKQVRLRGRTSALRDWSSPPAPSRQSGRSHGDDDSPPSAHLFPVPFHPHRPYFWGEHQHPSSTPQDPLLLRTVDNSDCIAACLPGGRGSAPPASKRHEHLMDSTATVQQVTCHFTAEPQRPVISHTTHNNLIAMGYKSHRPTSVILLISRHYAQRLKWARELPHWTIDAWKRVTWMDEST</sequence>
<keyword evidence="3" id="KW-1185">Reference proteome</keyword>
<comment type="caution">
    <text evidence="2">The sequence shown here is derived from an EMBL/GenBank/DDBJ whole genome shotgun (WGS) entry which is preliminary data.</text>
</comment>
<reference evidence="2 3" key="1">
    <citation type="submission" date="2023-02" db="EMBL/GenBank/DDBJ databases">
        <title>LHISI_Scaffold_Assembly.</title>
        <authorList>
            <person name="Stuart O.P."/>
            <person name="Cleave R."/>
            <person name="Magrath M.J.L."/>
            <person name="Mikheyev A.S."/>
        </authorList>
    </citation>
    <scope>NUCLEOTIDE SEQUENCE [LARGE SCALE GENOMIC DNA]</scope>
    <source>
        <strain evidence="2">Daus_M_001</strain>
        <tissue evidence="2">Leg muscle</tissue>
    </source>
</reference>
<evidence type="ECO:0000256" key="1">
    <source>
        <dbReference type="SAM" id="MobiDB-lite"/>
    </source>
</evidence>
<dbReference type="Proteomes" id="UP001159363">
    <property type="component" value="Chromosome 4"/>
</dbReference>
<dbReference type="EMBL" id="JARBHB010000005">
    <property type="protein sequence ID" value="KAJ8883929.1"/>
    <property type="molecule type" value="Genomic_DNA"/>
</dbReference>
<protein>
    <submittedName>
        <fullName evidence="2">Uncharacterized protein</fullName>
    </submittedName>
</protein>
<feature type="compositionally biased region" description="Polar residues" evidence="1">
    <location>
        <begin position="424"/>
        <end position="437"/>
    </location>
</feature>
<feature type="compositionally biased region" description="Basic and acidic residues" evidence="1">
    <location>
        <begin position="451"/>
        <end position="469"/>
    </location>
</feature>